<dbReference type="Pfam" id="PF13585">
    <property type="entry name" value="CHU_C"/>
    <property type="match status" value="1"/>
</dbReference>
<feature type="signal peptide" evidence="1">
    <location>
        <begin position="1"/>
        <end position="23"/>
    </location>
</feature>
<dbReference type="RefSeq" id="WP_150033892.1">
    <property type="nucleotide sequence ID" value="NZ_VWSH01000004.1"/>
</dbReference>
<accession>A0A5M6CGZ4</accession>
<dbReference type="AlphaFoldDB" id="A0A5M6CGZ4"/>
<reference evidence="2 3" key="1">
    <citation type="submission" date="2019-09" db="EMBL/GenBank/DDBJ databases">
        <title>Genome sequence and assembly of Taibaiella sp.</title>
        <authorList>
            <person name="Chhetri G."/>
        </authorList>
    </citation>
    <scope>NUCLEOTIDE SEQUENCE [LARGE SCALE GENOMIC DNA]</scope>
    <source>
        <strain evidence="2 3">KVB11</strain>
    </source>
</reference>
<dbReference type="InterPro" id="IPR026341">
    <property type="entry name" value="T9SS_type_B"/>
</dbReference>
<feature type="chain" id="PRO_5024403420" evidence="1">
    <location>
        <begin position="24"/>
        <end position="706"/>
    </location>
</feature>
<gene>
    <name evidence="2" type="ORF">F0919_16495</name>
</gene>
<evidence type="ECO:0000313" key="2">
    <source>
        <dbReference type="EMBL" id="KAA5532389.1"/>
    </source>
</evidence>
<dbReference type="NCBIfam" id="TIGR04131">
    <property type="entry name" value="Bac_Flav_CTERM"/>
    <property type="match status" value="1"/>
</dbReference>
<name>A0A5M6CGZ4_9BACT</name>
<protein>
    <submittedName>
        <fullName evidence="2">Gliding motility-associated C-terminal domain-containing protein</fullName>
    </submittedName>
</protein>
<evidence type="ECO:0000313" key="3">
    <source>
        <dbReference type="Proteomes" id="UP000323632"/>
    </source>
</evidence>
<comment type="caution">
    <text evidence="2">The sequence shown here is derived from an EMBL/GenBank/DDBJ whole genome shotgun (WGS) entry which is preliminary data.</text>
</comment>
<dbReference type="Proteomes" id="UP000323632">
    <property type="component" value="Unassembled WGS sequence"/>
</dbReference>
<keyword evidence="3" id="KW-1185">Reference proteome</keyword>
<evidence type="ECO:0000256" key="1">
    <source>
        <dbReference type="SAM" id="SignalP"/>
    </source>
</evidence>
<organism evidence="2 3">
    <name type="scientific">Taibaiella lutea</name>
    <dbReference type="NCBI Taxonomy" id="2608001"/>
    <lineage>
        <taxon>Bacteria</taxon>
        <taxon>Pseudomonadati</taxon>
        <taxon>Bacteroidota</taxon>
        <taxon>Chitinophagia</taxon>
        <taxon>Chitinophagales</taxon>
        <taxon>Chitinophagaceae</taxon>
        <taxon>Taibaiella</taxon>
    </lineage>
</organism>
<sequence length="706" mass="80744">MKKIHFTFFTLACILFNLYNASAQHYYNQTPEYLKANSNWILGDYGVNMNTDPPSVFPVPYYGIDTDAVYYYGIENTGLAHAWFYYSDGQNDYGINVSDPNTGQLLFVSKNHNCYDRNFNLMPHGFDAIEDWQEFTLTNDFVYLRDKVSSIVPFPNNPKRYYYFSSPLIDSRPNYNSVRYSVIDMNLNNGLGDVDASMKDIILWQSQAESVLSLVPIPGNNCDLWFILFVSNINDSNVKAITYHIDGSGLNPNPVAVYESPVADLSVIYGNTTVKGKVSPDRKQILFYNHVNQISKFSFDAETGIVNGFKILNVDFDGTPKYDYSLDFDFTPDSRYLICARFENHTIPPKINSTITFYKLSDSNAVYSNQYVSPGHNPISNGISTSLSLKSYNNRLYFNKPKDTVYLPSITAPYHSLFGTYKNTGLSNIINKPDVPWNESQYNLIDLPPFCVDNFPSEIVYPFKPSDTIPNVYMDTIVCGENSIHINPFMLKAKPGFSDYTWNDGTIGSDKLITDTGRYWVYYQGPCNFRVDSFIVYANNPVNNIVPADTTICEQRFPFKLTALDVNRYLWFDNSESSSVTIENPGVYWLQSESNGCIRTDSIHINAQYCPCHVSVPTVFTPNGDDLNDYFKPSIALGCVPSEYSLRIFNRWGQMVYSSFNEFDRGWNGFYKNGDAEVGTYFYELKFKSRFLNEPYYKRGDFVLVR</sequence>
<dbReference type="EMBL" id="VWSH01000004">
    <property type="protein sequence ID" value="KAA5532389.1"/>
    <property type="molecule type" value="Genomic_DNA"/>
</dbReference>
<keyword evidence="1" id="KW-0732">Signal</keyword>
<proteinExistence type="predicted"/>